<dbReference type="OrthoDB" id="257265at2759"/>
<sequence>MIPRGVPYEHNPPRRENIVTVAMPGITSTRSQLSRYTGGDPVTVLCNWSDVDPANPLHLADEGKNRFTKMSFGHRIRRALHYWRRVVMTCKSNQSDSDDDDDDDDDAAEAEAEAEALYPSSSDLVADTGRNDTPSTATRTLLLRGASYQLLPTSRNTASTVKAAELGLSDPPVLYSATCRIAPRLLHGVLPSPEVAEARHRGWYLTLNPVHWALTAKGLLTSWWFNEQPYQWCYSEPGRTNIAGLRDQAAFRREVRRAVCHINATPTAEAHDDEAKVEGRENASAVAKKKHLVLFGVSRGATTCFYTAMKLSKEEAKHVSLVLIEAPFDTLRHVIDASCWMPRLTRWFVRSFSDWRGKHEEKLAYDFNPQEVHLRCPVAFVVSVKDTRVPMECTQALIDRVRRELVPHVIPAVEVLVLQHSRHPSMALSNKEDQDAYVAFVERLYDTYCSP</sequence>
<reference evidence="2 3" key="1">
    <citation type="submission" date="2021-02" db="EMBL/GenBank/DDBJ databases">
        <title>Porcisia hertigi Genome sequencing and assembly.</title>
        <authorList>
            <person name="Almutairi H."/>
            <person name="Gatherer D."/>
        </authorList>
    </citation>
    <scope>NUCLEOTIDE SEQUENCE [LARGE SCALE GENOMIC DNA]</scope>
    <source>
        <strain evidence="2 3">C119</strain>
    </source>
</reference>
<comment type="caution">
    <text evidence="2">The sequence shown here is derived from an EMBL/GenBank/DDBJ whole genome shotgun (WGS) entry which is preliminary data.</text>
</comment>
<feature type="region of interest" description="Disordered" evidence="1">
    <location>
        <begin position="92"/>
        <end position="138"/>
    </location>
</feature>
<dbReference type="AlphaFoldDB" id="A0A836L585"/>
<dbReference type="Gene3D" id="3.40.50.1820">
    <property type="entry name" value="alpha/beta hydrolase"/>
    <property type="match status" value="1"/>
</dbReference>
<keyword evidence="3" id="KW-1185">Reference proteome</keyword>
<dbReference type="GeneID" id="94288237"/>
<organism evidence="2 3">
    <name type="scientific">Porcisia hertigi</name>
    <dbReference type="NCBI Taxonomy" id="2761500"/>
    <lineage>
        <taxon>Eukaryota</taxon>
        <taxon>Discoba</taxon>
        <taxon>Euglenozoa</taxon>
        <taxon>Kinetoplastea</taxon>
        <taxon>Metakinetoplastina</taxon>
        <taxon>Trypanosomatida</taxon>
        <taxon>Trypanosomatidae</taxon>
        <taxon>Leishmaniinae</taxon>
        <taxon>Porcisia</taxon>
    </lineage>
</organism>
<dbReference type="RefSeq" id="XP_067754317.1">
    <property type="nucleotide sequence ID" value="XM_067898160.1"/>
</dbReference>
<dbReference type="Proteomes" id="UP000674318">
    <property type="component" value="Unassembled WGS sequence"/>
</dbReference>
<gene>
    <name evidence="2" type="ORF">JKF63_02118</name>
</gene>
<evidence type="ECO:0000313" key="2">
    <source>
        <dbReference type="EMBL" id="KAG5495065.1"/>
    </source>
</evidence>
<dbReference type="EMBL" id="JAFJZO010000033">
    <property type="protein sequence ID" value="KAG5495065.1"/>
    <property type="molecule type" value="Genomic_DNA"/>
</dbReference>
<dbReference type="KEGG" id="phet:94288237"/>
<accession>A0A836L585</accession>
<protein>
    <submittedName>
        <fullName evidence="2">Uncharacterized protein</fullName>
    </submittedName>
</protein>
<evidence type="ECO:0000256" key="1">
    <source>
        <dbReference type="SAM" id="MobiDB-lite"/>
    </source>
</evidence>
<dbReference type="SUPFAM" id="SSF53474">
    <property type="entry name" value="alpha/beta-Hydrolases"/>
    <property type="match status" value="1"/>
</dbReference>
<feature type="compositionally biased region" description="Acidic residues" evidence="1">
    <location>
        <begin position="96"/>
        <end position="114"/>
    </location>
</feature>
<dbReference type="InterPro" id="IPR029058">
    <property type="entry name" value="AB_hydrolase_fold"/>
</dbReference>
<dbReference type="FunFam" id="3.40.50.1820:FF:000740">
    <property type="entry name" value="Uncharacterized protein"/>
    <property type="match status" value="1"/>
</dbReference>
<name>A0A836L585_9TRYP</name>
<evidence type="ECO:0000313" key="3">
    <source>
        <dbReference type="Proteomes" id="UP000674318"/>
    </source>
</evidence>
<proteinExistence type="predicted"/>